<keyword evidence="5" id="KW-0627">Porphyrin biosynthesis</keyword>
<dbReference type="AlphaFoldDB" id="A0A1C0AMS6"/>
<dbReference type="Pfam" id="PF00590">
    <property type="entry name" value="TP_methylase"/>
    <property type="match status" value="1"/>
</dbReference>
<dbReference type="GO" id="GO:0019354">
    <property type="term" value="P:siroheme biosynthetic process"/>
    <property type="evidence" value="ECO:0007669"/>
    <property type="project" value="InterPro"/>
</dbReference>
<dbReference type="NCBIfam" id="NF004790">
    <property type="entry name" value="PRK06136.1"/>
    <property type="match status" value="1"/>
</dbReference>
<evidence type="ECO:0000313" key="7">
    <source>
        <dbReference type="EMBL" id="OCL34574.1"/>
    </source>
</evidence>
<dbReference type="GO" id="GO:0032259">
    <property type="term" value="P:methylation"/>
    <property type="evidence" value="ECO:0007669"/>
    <property type="project" value="UniProtKB-KW"/>
</dbReference>
<protein>
    <recommendedName>
        <fullName evidence="1">uroporphyrinogen-III C-methyltransferase</fullName>
        <ecNumber evidence="1">2.1.1.107</ecNumber>
    </recommendedName>
</protein>
<dbReference type="InterPro" id="IPR014776">
    <property type="entry name" value="4pyrrole_Mease_sub2"/>
</dbReference>
<dbReference type="Proteomes" id="UP000093501">
    <property type="component" value="Unassembled WGS sequence"/>
</dbReference>
<evidence type="ECO:0000256" key="4">
    <source>
        <dbReference type="ARBA" id="ARBA00022691"/>
    </source>
</evidence>
<evidence type="ECO:0000256" key="2">
    <source>
        <dbReference type="ARBA" id="ARBA00022603"/>
    </source>
</evidence>
<dbReference type="SUPFAM" id="SSF53790">
    <property type="entry name" value="Tetrapyrrole methylase"/>
    <property type="match status" value="1"/>
</dbReference>
<proteinExistence type="inferred from homology"/>
<evidence type="ECO:0000256" key="5">
    <source>
        <dbReference type="ARBA" id="ARBA00023244"/>
    </source>
</evidence>
<dbReference type="PROSITE" id="PS00840">
    <property type="entry name" value="SUMT_2"/>
    <property type="match status" value="1"/>
</dbReference>
<evidence type="ECO:0000313" key="8">
    <source>
        <dbReference type="Proteomes" id="UP000093501"/>
    </source>
</evidence>
<dbReference type="EMBL" id="MBQD01000020">
    <property type="protein sequence ID" value="OCL34574.1"/>
    <property type="molecule type" value="Genomic_DNA"/>
</dbReference>
<comment type="caution">
    <text evidence="7">The sequence shown here is derived from an EMBL/GenBank/DDBJ whole genome shotgun (WGS) entry which is preliminary data.</text>
</comment>
<name>A0A1C0AMS6_9ACTN</name>
<dbReference type="Gene3D" id="3.40.1010.10">
    <property type="entry name" value="Cobalt-precorrin-4 Transmethylase, Domain 1"/>
    <property type="match status" value="1"/>
</dbReference>
<keyword evidence="3 6" id="KW-0808">Transferase</keyword>
<dbReference type="PANTHER" id="PTHR45790">
    <property type="entry name" value="SIROHEME SYNTHASE-RELATED"/>
    <property type="match status" value="1"/>
</dbReference>
<dbReference type="GO" id="GO:0004851">
    <property type="term" value="F:uroporphyrin-III C-methyltransferase activity"/>
    <property type="evidence" value="ECO:0007669"/>
    <property type="project" value="UniProtKB-EC"/>
</dbReference>
<dbReference type="FunFam" id="3.40.1010.10:FF:000001">
    <property type="entry name" value="Siroheme synthase"/>
    <property type="match status" value="1"/>
</dbReference>
<accession>A0A1C0AMS6</accession>
<dbReference type="InterPro" id="IPR003043">
    <property type="entry name" value="Uropor_MeTrfase_CS"/>
</dbReference>
<sequence length="253" mass="26253">MTLMPDQALCLDPASFAGVTLVGAGPGDPDLITIAGLKALLGADVVVTDRLVPHELLAGLAPDVELIDVAKFPRSRLTAQKDINAVLLERARAGKRVVRLKGGDSCVFGRGFEEVLHLQQAGVPVRVIPGLSSSISVPALAGISVTHRGVVHDFTVVSGHVPPRHPDSLVNWDALAASRGTIVLMVAVQNAAVIAQTLIDGGRHTGQPAAIVVDGSMASERVIRTTLSQLGESIDNEEVQPPAIIVVGDVAAL</sequence>
<evidence type="ECO:0000256" key="1">
    <source>
        <dbReference type="ARBA" id="ARBA00012162"/>
    </source>
</evidence>
<dbReference type="InterPro" id="IPR035996">
    <property type="entry name" value="4pyrrol_Methylase_sf"/>
</dbReference>
<dbReference type="PANTHER" id="PTHR45790:SF3">
    <property type="entry name" value="S-ADENOSYL-L-METHIONINE-DEPENDENT UROPORPHYRINOGEN III METHYLTRANSFERASE, CHLOROPLASTIC"/>
    <property type="match status" value="1"/>
</dbReference>
<dbReference type="EC" id="2.1.1.107" evidence="1"/>
<comment type="similarity">
    <text evidence="6">Belongs to the precorrin methyltransferase family.</text>
</comment>
<dbReference type="CDD" id="cd11642">
    <property type="entry name" value="SUMT"/>
    <property type="match status" value="1"/>
</dbReference>
<reference evidence="8" key="1">
    <citation type="submission" date="2016-07" db="EMBL/GenBank/DDBJ databases">
        <authorList>
            <person name="Florea S."/>
            <person name="Webb J.S."/>
            <person name="Jaromczyk J."/>
            <person name="Schardl C.L."/>
        </authorList>
    </citation>
    <scope>NUCLEOTIDE SEQUENCE [LARGE SCALE GENOMIC DNA]</scope>
    <source>
        <strain evidence="8">IPBSL-7</strain>
    </source>
</reference>
<keyword evidence="8" id="KW-1185">Reference proteome</keyword>
<evidence type="ECO:0000256" key="3">
    <source>
        <dbReference type="ARBA" id="ARBA00022679"/>
    </source>
</evidence>
<dbReference type="Gene3D" id="3.30.950.10">
    <property type="entry name" value="Methyltransferase, Cobalt-precorrin-4 Transmethylase, Domain 2"/>
    <property type="match status" value="1"/>
</dbReference>
<dbReference type="NCBIfam" id="TIGR01469">
    <property type="entry name" value="cobA_cysG_Cterm"/>
    <property type="match status" value="1"/>
</dbReference>
<dbReference type="InterPro" id="IPR014777">
    <property type="entry name" value="4pyrrole_Mease_sub1"/>
</dbReference>
<evidence type="ECO:0000256" key="6">
    <source>
        <dbReference type="RuleBase" id="RU003960"/>
    </source>
</evidence>
<organism evidence="7 8">
    <name type="scientific">Tessaracoccus lapidicaptus</name>
    <dbReference type="NCBI Taxonomy" id="1427523"/>
    <lineage>
        <taxon>Bacteria</taxon>
        <taxon>Bacillati</taxon>
        <taxon>Actinomycetota</taxon>
        <taxon>Actinomycetes</taxon>
        <taxon>Propionibacteriales</taxon>
        <taxon>Propionibacteriaceae</taxon>
        <taxon>Tessaracoccus</taxon>
    </lineage>
</organism>
<dbReference type="InterPro" id="IPR000878">
    <property type="entry name" value="4pyrrol_Mease"/>
</dbReference>
<keyword evidence="4" id="KW-0949">S-adenosyl-L-methionine</keyword>
<dbReference type="InterPro" id="IPR050161">
    <property type="entry name" value="Siro_Cobalamin_biosynth"/>
</dbReference>
<gene>
    <name evidence="7" type="ORF">BCR15_02435</name>
</gene>
<dbReference type="InterPro" id="IPR006366">
    <property type="entry name" value="CobA/CysG_C"/>
</dbReference>
<keyword evidence="2 6" id="KW-0489">Methyltransferase</keyword>
<dbReference type="RefSeq" id="WP_068751255.1">
    <property type="nucleotide sequence ID" value="NZ_LR214441.1"/>
</dbReference>